<dbReference type="NCBIfam" id="TIGR00847">
    <property type="entry name" value="ccoS"/>
    <property type="match status" value="1"/>
</dbReference>
<dbReference type="PANTHER" id="PTHR41532">
    <property type="entry name" value="FIXS PROTEIN"/>
    <property type="match status" value="1"/>
</dbReference>
<dbReference type="PANTHER" id="PTHR41532:SF1">
    <property type="entry name" value="FIXS PROTEIN"/>
    <property type="match status" value="1"/>
</dbReference>
<dbReference type="EMBL" id="JACNYL010000001">
    <property type="protein sequence ID" value="MBD1419940.1"/>
    <property type="molecule type" value="Genomic_DNA"/>
</dbReference>
<organism evidence="2 3">
    <name type="scientific">Sphingobacterium chuzhouense</name>
    <dbReference type="NCBI Taxonomy" id="1742264"/>
    <lineage>
        <taxon>Bacteria</taxon>
        <taxon>Pseudomonadati</taxon>
        <taxon>Bacteroidota</taxon>
        <taxon>Sphingobacteriia</taxon>
        <taxon>Sphingobacteriales</taxon>
        <taxon>Sphingobacteriaceae</taxon>
        <taxon>Sphingobacterium</taxon>
    </lineage>
</organism>
<dbReference type="InterPro" id="IPR004714">
    <property type="entry name" value="Cyt_oxidase_maturation_cbb3"/>
</dbReference>
<protein>
    <submittedName>
        <fullName evidence="2">Cbb3-type cytochrome oxidase assembly protein CcoS</fullName>
    </submittedName>
</protein>
<keyword evidence="3" id="KW-1185">Reference proteome</keyword>
<dbReference type="Proteomes" id="UP000651112">
    <property type="component" value="Unassembled WGS sequence"/>
</dbReference>
<dbReference type="RefSeq" id="WP_190311753.1">
    <property type="nucleotide sequence ID" value="NZ_JACNYL010000001.1"/>
</dbReference>
<comment type="caution">
    <text evidence="2">The sequence shown here is derived from an EMBL/GenBank/DDBJ whole genome shotgun (WGS) entry which is preliminary data.</text>
</comment>
<evidence type="ECO:0000256" key="1">
    <source>
        <dbReference type="SAM" id="Phobius"/>
    </source>
</evidence>
<evidence type="ECO:0000313" key="2">
    <source>
        <dbReference type="EMBL" id="MBD1419940.1"/>
    </source>
</evidence>
<gene>
    <name evidence="2" type="primary">ccoS</name>
    <name evidence="2" type="ORF">H8B21_00010</name>
</gene>
<feature type="transmembrane region" description="Helical" evidence="1">
    <location>
        <begin position="6"/>
        <end position="25"/>
    </location>
</feature>
<name>A0ABR7XLA4_9SPHI</name>
<evidence type="ECO:0000313" key="3">
    <source>
        <dbReference type="Proteomes" id="UP000651112"/>
    </source>
</evidence>
<keyword evidence="1" id="KW-0812">Transmembrane</keyword>
<accession>A0ABR7XLA4</accession>
<sequence>MSIIFFLIGCSVFIALIFLGAFFWANKTGQHEDTYTPSVRILFDDEVEEESKPKT</sequence>
<keyword evidence="1" id="KW-1133">Transmembrane helix</keyword>
<reference evidence="2 3" key="1">
    <citation type="submission" date="2020-08" db="EMBL/GenBank/DDBJ databases">
        <title>Sphingobacterium sp. DN00404 isolated from aquaculture water.</title>
        <authorList>
            <person name="Zhang M."/>
        </authorList>
    </citation>
    <scope>NUCLEOTIDE SEQUENCE [LARGE SCALE GENOMIC DNA]</scope>
    <source>
        <strain evidence="2 3">KCTC 42746</strain>
    </source>
</reference>
<keyword evidence="1" id="KW-0472">Membrane</keyword>
<dbReference type="Pfam" id="PF03597">
    <property type="entry name" value="FixS"/>
    <property type="match status" value="1"/>
</dbReference>
<proteinExistence type="predicted"/>